<feature type="compositionally biased region" description="Polar residues" evidence="3">
    <location>
        <begin position="54"/>
        <end position="84"/>
    </location>
</feature>
<feature type="compositionally biased region" description="Low complexity" evidence="3">
    <location>
        <begin position="499"/>
        <end position="522"/>
    </location>
</feature>
<feature type="region of interest" description="Disordered" evidence="3">
    <location>
        <begin position="618"/>
        <end position="646"/>
    </location>
</feature>
<dbReference type="InterPro" id="IPR012677">
    <property type="entry name" value="Nucleotide-bd_a/b_plait_sf"/>
</dbReference>
<feature type="region of interest" description="Disordered" evidence="3">
    <location>
        <begin position="555"/>
        <end position="588"/>
    </location>
</feature>
<proteinExistence type="predicted"/>
<organism evidence="5 6">
    <name type="scientific">Puccinia striiformis f. sp. tritici PST-78</name>
    <dbReference type="NCBI Taxonomy" id="1165861"/>
    <lineage>
        <taxon>Eukaryota</taxon>
        <taxon>Fungi</taxon>
        <taxon>Dikarya</taxon>
        <taxon>Basidiomycota</taxon>
        <taxon>Pucciniomycotina</taxon>
        <taxon>Pucciniomycetes</taxon>
        <taxon>Pucciniales</taxon>
        <taxon>Pucciniaceae</taxon>
        <taxon>Puccinia</taxon>
    </lineage>
</organism>
<dbReference type="Pfam" id="PF00076">
    <property type="entry name" value="RRM_1"/>
    <property type="match status" value="1"/>
</dbReference>
<dbReference type="PROSITE" id="PS50102">
    <property type="entry name" value="RRM"/>
    <property type="match status" value="2"/>
</dbReference>
<evidence type="ECO:0000259" key="4">
    <source>
        <dbReference type="PROSITE" id="PS50102"/>
    </source>
</evidence>
<dbReference type="Proteomes" id="UP000054564">
    <property type="component" value="Unassembled WGS sequence"/>
</dbReference>
<dbReference type="InterPro" id="IPR034453">
    <property type="entry name" value="MEI2-like_RRM1"/>
</dbReference>
<name>A0A0L0VIV6_9BASI</name>
<feature type="region of interest" description="Disordered" evidence="3">
    <location>
        <begin position="310"/>
        <end position="390"/>
    </location>
</feature>
<dbReference type="CDD" id="cd12276">
    <property type="entry name" value="RRM2_MEI2_EAR1_like"/>
    <property type="match status" value="1"/>
</dbReference>
<dbReference type="SUPFAM" id="SSF54928">
    <property type="entry name" value="RNA-binding domain, RBD"/>
    <property type="match status" value="1"/>
</dbReference>
<evidence type="ECO:0000256" key="1">
    <source>
        <dbReference type="ARBA" id="ARBA00022884"/>
    </source>
</evidence>
<evidence type="ECO:0000256" key="2">
    <source>
        <dbReference type="PROSITE-ProRule" id="PRU00176"/>
    </source>
</evidence>
<dbReference type="InterPro" id="IPR000504">
    <property type="entry name" value="RRM_dom"/>
</dbReference>
<keyword evidence="1 2" id="KW-0694">RNA-binding</keyword>
<feature type="region of interest" description="Disordered" evidence="3">
    <location>
        <begin position="1"/>
        <end position="129"/>
    </location>
</feature>
<dbReference type="OrthoDB" id="439808at2759"/>
<dbReference type="InterPro" id="IPR035979">
    <property type="entry name" value="RBD_domain_sf"/>
</dbReference>
<feature type="compositionally biased region" description="Basic residues" evidence="3">
    <location>
        <begin position="101"/>
        <end position="110"/>
    </location>
</feature>
<gene>
    <name evidence="5" type="ORF">PSTG_07527</name>
</gene>
<evidence type="ECO:0000256" key="3">
    <source>
        <dbReference type="SAM" id="MobiDB-lite"/>
    </source>
</evidence>
<dbReference type="CDD" id="cd12524">
    <property type="entry name" value="RRM1_MEI2_like"/>
    <property type="match status" value="1"/>
</dbReference>
<reference evidence="6" key="1">
    <citation type="submission" date="2014-03" db="EMBL/GenBank/DDBJ databases">
        <title>The Genome Sequence of Puccinia striiformis f. sp. tritici PST-78.</title>
        <authorList>
            <consortium name="The Broad Institute Genome Sequencing Platform"/>
            <person name="Cuomo C."/>
            <person name="Hulbert S."/>
            <person name="Chen X."/>
            <person name="Walker B."/>
            <person name="Young S.K."/>
            <person name="Zeng Q."/>
            <person name="Gargeya S."/>
            <person name="Fitzgerald M."/>
            <person name="Haas B."/>
            <person name="Abouelleil A."/>
            <person name="Alvarado L."/>
            <person name="Arachchi H.M."/>
            <person name="Berlin A.M."/>
            <person name="Chapman S.B."/>
            <person name="Goldberg J."/>
            <person name="Griggs A."/>
            <person name="Gujja S."/>
            <person name="Hansen M."/>
            <person name="Howarth C."/>
            <person name="Imamovic A."/>
            <person name="Larimer J."/>
            <person name="McCowan C."/>
            <person name="Montmayeur A."/>
            <person name="Murphy C."/>
            <person name="Neiman D."/>
            <person name="Pearson M."/>
            <person name="Priest M."/>
            <person name="Roberts A."/>
            <person name="Saif S."/>
            <person name="Shea T."/>
            <person name="Sisk P."/>
            <person name="Sykes S."/>
            <person name="Wortman J."/>
            <person name="Nusbaum C."/>
            <person name="Birren B."/>
        </authorList>
    </citation>
    <scope>NUCLEOTIDE SEQUENCE [LARGE SCALE GENOMIC DNA]</scope>
    <source>
        <strain evidence="6">race PST-78</strain>
    </source>
</reference>
<feature type="compositionally biased region" description="Low complexity" evidence="3">
    <location>
        <begin position="555"/>
        <end position="567"/>
    </location>
</feature>
<dbReference type="AlphaFoldDB" id="A0A0L0VIV6"/>
<dbReference type="Gene3D" id="3.30.70.330">
    <property type="match status" value="2"/>
</dbReference>
<feature type="region of interest" description="Disordered" evidence="3">
    <location>
        <begin position="499"/>
        <end position="539"/>
    </location>
</feature>
<accession>A0A0L0VIV6</accession>
<feature type="compositionally biased region" description="Low complexity" evidence="3">
    <location>
        <begin position="630"/>
        <end position="646"/>
    </location>
</feature>
<comment type="caution">
    <text evidence="5">The sequence shown here is derived from an EMBL/GenBank/DDBJ whole genome shotgun (WGS) entry which is preliminary data.</text>
</comment>
<feature type="domain" description="RRM" evidence="4">
    <location>
        <begin position="227"/>
        <end position="302"/>
    </location>
</feature>
<sequence>MSRHHPYSGYDESAQSGGGHRKNGFGKRGAGGRGNNSGGRRGGGGGGGGFAGSHTSSAGSNKSGWDSTPAGSNNPDYLESNSNRSFEHELAHVPRGPSKGFKNRGGKGAKRAGGFPKFDPAGERESISQQIQKERPCRTLFVRNVKYETDSQEVRDKFEQMGEIKTFFDLISTRGMAFVTYYDLRAATMAKQRLQGTDASGRPIDVHYSLPKDNELERRCDRDKNQATLLLNILGANRPIDDNELRAKFETYGEIRSVKPFKDSACQRFVEWWDIRACEAAHDSLDGSQYLGGKLELNFAWDTGMVPKGRPDWRAGQEEDGGGFYGPDVGQDDYEHDDQINYESYAPHNGYPDQDKSNGNGYGPHDPYHMAGQPYNPSQDNNTTGAYANGIDGQRLDQAHKVQELLASLTKASTNGNHMNGGAVPTLVNNYATEPTAPAPIGQSGFAMGTQLPSNFVPNYPTYPAVPQPSYTTPVAPINPAAQNTNQLAQIMGQLSSFTSTPAQQQQQPHAHPSIAPASYAATSDDSRGTAGGSSSAAAPLGLPPSVLALLQQNGGASSTGMTGSASQESAYNLQPKPTPPIPTAPRAMQAAAAASALASLTSIPALTPASNLVPRPAVPSYPTTSPQYNSTPVPTTNNTSTNPQAAVQQLLALLQQQTQHQQQQQQQQ</sequence>
<protein>
    <recommendedName>
        <fullName evidence="4">RRM domain-containing protein</fullName>
    </recommendedName>
</protein>
<feature type="compositionally biased region" description="Gly residues" evidence="3">
    <location>
        <begin position="26"/>
        <end position="51"/>
    </location>
</feature>
<evidence type="ECO:0000313" key="5">
    <source>
        <dbReference type="EMBL" id="KNE99220.1"/>
    </source>
</evidence>
<dbReference type="PANTHER" id="PTHR23189">
    <property type="entry name" value="RNA RECOGNITION MOTIF-CONTAINING"/>
    <property type="match status" value="1"/>
</dbReference>
<dbReference type="EMBL" id="AJIL01000048">
    <property type="protein sequence ID" value="KNE99220.1"/>
    <property type="molecule type" value="Genomic_DNA"/>
</dbReference>
<feature type="compositionally biased region" description="Polar residues" evidence="3">
    <location>
        <begin position="375"/>
        <end position="386"/>
    </location>
</feature>
<feature type="compositionally biased region" description="Basic and acidic residues" evidence="3">
    <location>
        <begin position="120"/>
        <end position="129"/>
    </location>
</feature>
<feature type="domain" description="RRM" evidence="4">
    <location>
        <begin position="138"/>
        <end position="211"/>
    </location>
</feature>
<dbReference type="SMART" id="SM00360">
    <property type="entry name" value="RRM"/>
    <property type="match status" value="2"/>
</dbReference>
<dbReference type="GO" id="GO:0003723">
    <property type="term" value="F:RNA binding"/>
    <property type="evidence" value="ECO:0007669"/>
    <property type="project" value="UniProtKB-UniRule"/>
</dbReference>
<evidence type="ECO:0000313" key="6">
    <source>
        <dbReference type="Proteomes" id="UP000054564"/>
    </source>
</evidence>
<keyword evidence="6" id="KW-1185">Reference proteome</keyword>